<feature type="compositionally biased region" description="Basic and acidic residues" evidence="2">
    <location>
        <begin position="68"/>
        <end position="78"/>
    </location>
</feature>
<dbReference type="Pfam" id="PF04102">
    <property type="entry name" value="SlyX"/>
    <property type="match status" value="1"/>
</dbReference>
<protein>
    <submittedName>
        <fullName evidence="3">SlyX family protein</fullName>
    </submittedName>
</protein>
<dbReference type="OrthoDB" id="5297107at2"/>
<evidence type="ECO:0000313" key="4">
    <source>
        <dbReference type="Proteomes" id="UP000288178"/>
    </source>
</evidence>
<dbReference type="RefSeq" id="WP_128198096.1">
    <property type="nucleotide sequence ID" value="NZ_SACT01000002.1"/>
</dbReference>
<dbReference type="EMBL" id="SACT01000002">
    <property type="protein sequence ID" value="RVT52724.1"/>
    <property type="molecule type" value="Genomic_DNA"/>
</dbReference>
<dbReference type="PANTHER" id="PTHR36508:SF1">
    <property type="entry name" value="PROTEIN SLYX"/>
    <property type="match status" value="1"/>
</dbReference>
<evidence type="ECO:0000256" key="2">
    <source>
        <dbReference type="SAM" id="MobiDB-lite"/>
    </source>
</evidence>
<organism evidence="3 4">
    <name type="scientific">Rubrivivax albus</name>
    <dbReference type="NCBI Taxonomy" id="2499835"/>
    <lineage>
        <taxon>Bacteria</taxon>
        <taxon>Pseudomonadati</taxon>
        <taxon>Pseudomonadota</taxon>
        <taxon>Betaproteobacteria</taxon>
        <taxon>Burkholderiales</taxon>
        <taxon>Sphaerotilaceae</taxon>
        <taxon>Rubrivivax</taxon>
    </lineage>
</organism>
<feature type="coiled-coil region" evidence="1">
    <location>
        <begin position="31"/>
        <end position="58"/>
    </location>
</feature>
<gene>
    <name evidence="3" type="ORF">ENE75_09930</name>
</gene>
<sequence length="78" mass="8610">MTHAPPPSPDDRLEERLVDLELKASWADDLLEALNATVARQQLQIDTLSRALAELRTQVAAGPGDAPRSLRDDLPPHY</sequence>
<dbReference type="AlphaFoldDB" id="A0A437JYI0"/>
<dbReference type="Proteomes" id="UP000288178">
    <property type="component" value="Unassembled WGS sequence"/>
</dbReference>
<evidence type="ECO:0000313" key="3">
    <source>
        <dbReference type="EMBL" id="RVT52724.1"/>
    </source>
</evidence>
<comment type="caution">
    <text evidence="3">The sequence shown here is derived from an EMBL/GenBank/DDBJ whole genome shotgun (WGS) entry which is preliminary data.</text>
</comment>
<feature type="region of interest" description="Disordered" evidence="2">
    <location>
        <begin position="59"/>
        <end position="78"/>
    </location>
</feature>
<evidence type="ECO:0000256" key="1">
    <source>
        <dbReference type="SAM" id="Coils"/>
    </source>
</evidence>
<accession>A0A437JYI0</accession>
<proteinExistence type="predicted"/>
<dbReference type="InterPro" id="IPR007236">
    <property type="entry name" value="SlyX"/>
</dbReference>
<name>A0A437JYI0_9BURK</name>
<keyword evidence="1" id="KW-0175">Coiled coil</keyword>
<reference evidence="3 4" key="1">
    <citation type="submission" date="2019-01" db="EMBL/GenBank/DDBJ databases">
        <authorList>
            <person name="Chen W.-M."/>
        </authorList>
    </citation>
    <scope>NUCLEOTIDE SEQUENCE [LARGE SCALE GENOMIC DNA]</scope>
    <source>
        <strain evidence="3 4">ICH-3</strain>
    </source>
</reference>
<dbReference type="PANTHER" id="PTHR36508">
    <property type="entry name" value="PROTEIN SLYX"/>
    <property type="match status" value="1"/>
</dbReference>
<keyword evidence="4" id="KW-1185">Reference proteome</keyword>
<dbReference type="Gene3D" id="1.20.5.300">
    <property type="match status" value="1"/>
</dbReference>